<reference evidence="5" key="2">
    <citation type="submission" date="2013-10" db="EMBL/GenBank/DDBJ databases">
        <authorList>
            <person name="Aslett M."/>
        </authorList>
    </citation>
    <scope>NUCLEOTIDE SEQUENCE [LARGE SCALE GENOMIC DNA]</scope>
    <source>
        <strain evidence="5">Houghton</strain>
    </source>
</reference>
<feature type="region of interest" description="Disordered" evidence="4">
    <location>
        <begin position="310"/>
        <end position="373"/>
    </location>
</feature>
<feature type="region of interest" description="Disordered" evidence="4">
    <location>
        <begin position="493"/>
        <end position="524"/>
    </location>
</feature>
<dbReference type="AlphaFoldDB" id="U6LSK2"/>
<name>U6LSK2_9EIME</name>
<dbReference type="PROSITE" id="PS50297">
    <property type="entry name" value="ANK_REP_REGION"/>
    <property type="match status" value="4"/>
</dbReference>
<keyword evidence="2 3" id="KW-0040">ANK repeat</keyword>
<organism evidence="5 6">
    <name type="scientific">Eimeria brunetti</name>
    <dbReference type="NCBI Taxonomy" id="51314"/>
    <lineage>
        <taxon>Eukaryota</taxon>
        <taxon>Sar</taxon>
        <taxon>Alveolata</taxon>
        <taxon>Apicomplexa</taxon>
        <taxon>Conoidasida</taxon>
        <taxon>Coccidia</taxon>
        <taxon>Eucoccidiorida</taxon>
        <taxon>Eimeriorina</taxon>
        <taxon>Eimeriidae</taxon>
        <taxon>Eimeria</taxon>
    </lineage>
</organism>
<sequence length="986" mass="107975">MLTAKLCKACENGNVEEVEELLDCGATPNFALSGNGYCYPLHYAATSGHAEVVKLLLQHGTAVDPLEASNGWTPLMIATLKSANSEKHIDVMMLLLEGGADAEVMDATKLLKRLLQKFPSLDVLGPGFGYLTPLHYAAEAGHVDTVDFLLHLLADPRCVDATGWTPLHWACRRGHKQVVDLLLRYGGSVEDRDFRSLTPLDVACLFNHTALAKLLDAKMPPGDKGDFSHSDCEPAANTSSEAAFKVFLISRRGLLFYLDCVTHASALLVNPTEGSTKKNGDMRTLRATKLPRNGIGRIKPVYEQRVDAATETAEKVHPSVSVSSPRFGRSPSSAQRTEPTVFNSPLEDARSNKTGDLEDKESQSQCQRDPKCGDRTFPLMRSAHYTSATYYGSVPQNLHPCPSLQWSIQLHRQHIEINRDRHFLVTHWKFRTGRPEIAGSSPSGVSYTVSAEERGPTEQRQFVQGQAGWSLHERRCRLFADSLRAQVYAQDSDGSSVACDGTEGTYLPSGLEQESTNSPRASNKAPAMLNSLDKPTQNPWFHGILAFVYGSQVHEAQVELQAVADGNSAAGSFENTFPKDATTARCNDSMGLKIDTSASVLQGASPYTWVPRKLNQQHTAPVQASPPTSPFSSRAAPESPPEISGSRVPDGENSNFPLDSDIGLTRPSADLDDRALRRGVKLIFTGAHPGLCLTSAESAEDQEKHGQVLSGTRGLENRKRRPFQPDIDDARYDSMVIQRERCIFNWFERLVAFRFAELTDMSKAAEAKIDGVTSDAELCSSGGNTEEIRSPLFNLPSSADPADTGIKWDTFGTLFPHTQPTTQVDCERGEPEASSLEEEKRVTCLCTEDLFDLPMKEPVVADARQHLCGKGRREQRGLDLYRNKIEKLCMDLPVSFNWSTVAIPGTSGGGSSTRGDSGSDQHDIPILHYRFKDMMELPHLREHPATREAEVAEADEGMATGQIRVYRGPPEPPISCAVAVSVGESE</sequence>
<reference evidence="5" key="1">
    <citation type="submission" date="2013-10" db="EMBL/GenBank/DDBJ databases">
        <title>Genomic analysis of the causative agents of coccidiosis in chickens.</title>
        <authorList>
            <person name="Reid A.J."/>
            <person name="Blake D."/>
            <person name="Billington K."/>
            <person name="Browne H."/>
            <person name="Dunn M."/>
            <person name="Hung S."/>
            <person name="Kawahara F."/>
            <person name="Miranda-Saavedra D."/>
            <person name="Mourier T."/>
            <person name="Nagra H."/>
            <person name="Otto T.D."/>
            <person name="Rawlings N."/>
            <person name="Sanchez A."/>
            <person name="Sanders M."/>
            <person name="Subramaniam C."/>
            <person name="Tay Y."/>
            <person name="Dear P."/>
            <person name="Doerig C."/>
            <person name="Gruber A."/>
            <person name="Parkinson J."/>
            <person name="Shirley M."/>
            <person name="Wan K.L."/>
            <person name="Berriman M."/>
            <person name="Tomley F."/>
            <person name="Pain A."/>
        </authorList>
    </citation>
    <scope>NUCLEOTIDE SEQUENCE [LARGE SCALE GENOMIC DNA]</scope>
    <source>
        <strain evidence="5">Houghton</strain>
    </source>
</reference>
<evidence type="ECO:0000256" key="4">
    <source>
        <dbReference type="SAM" id="MobiDB-lite"/>
    </source>
</evidence>
<dbReference type="InterPro" id="IPR002110">
    <property type="entry name" value="Ankyrin_rpt"/>
</dbReference>
<dbReference type="SUPFAM" id="SSF48403">
    <property type="entry name" value="Ankyrin repeat"/>
    <property type="match status" value="1"/>
</dbReference>
<feature type="repeat" description="ANK" evidence="3">
    <location>
        <begin position="162"/>
        <end position="194"/>
    </location>
</feature>
<evidence type="ECO:0000313" key="5">
    <source>
        <dbReference type="EMBL" id="CDJ52248.1"/>
    </source>
</evidence>
<feature type="region of interest" description="Disordered" evidence="4">
    <location>
        <begin position="616"/>
        <end position="664"/>
    </location>
</feature>
<dbReference type="InterPro" id="IPR036770">
    <property type="entry name" value="Ankyrin_rpt-contain_sf"/>
</dbReference>
<dbReference type="PROSITE" id="PS50088">
    <property type="entry name" value="ANK_REPEAT"/>
    <property type="match status" value="4"/>
</dbReference>
<accession>U6LSK2</accession>
<proteinExistence type="predicted"/>
<feature type="compositionally biased region" description="Basic and acidic residues" evidence="4">
    <location>
        <begin position="347"/>
        <end position="373"/>
    </location>
</feature>
<evidence type="ECO:0000256" key="2">
    <source>
        <dbReference type="ARBA" id="ARBA00023043"/>
    </source>
</evidence>
<evidence type="ECO:0000256" key="1">
    <source>
        <dbReference type="ARBA" id="ARBA00022737"/>
    </source>
</evidence>
<dbReference type="PANTHER" id="PTHR24198:SF165">
    <property type="entry name" value="ANKYRIN REPEAT-CONTAINING PROTEIN-RELATED"/>
    <property type="match status" value="1"/>
</dbReference>
<feature type="repeat" description="ANK" evidence="3">
    <location>
        <begin position="70"/>
        <end position="107"/>
    </location>
</feature>
<feature type="repeat" description="ANK" evidence="3">
    <location>
        <begin position="129"/>
        <end position="161"/>
    </location>
</feature>
<dbReference type="Proteomes" id="UP000030750">
    <property type="component" value="Unassembled WGS sequence"/>
</dbReference>
<keyword evidence="6" id="KW-1185">Reference proteome</keyword>
<dbReference type="VEuPathDB" id="ToxoDB:EBH_0003210"/>
<feature type="compositionally biased region" description="Polar residues" evidence="4">
    <location>
        <begin position="512"/>
        <end position="521"/>
    </location>
</feature>
<dbReference type="Pfam" id="PF12796">
    <property type="entry name" value="Ank_2"/>
    <property type="match status" value="2"/>
</dbReference>
<keyword evidence="1" id="KW-0677">Repeat</keyword>
<dbReference type="EMBL" id="HG713099">
    <property type="protein sequence ID" value="CDJ52248.1"/>
    <property type="molecule type" value="Genomic_DNA"/>
</dbReference>
<dbReference type="SMART" id="SM00248">
    <property type="entry name" value="ANK"/>
    <property type="match status" value="6"/>
</dbReference>
<feature type="repeat" description="ANK" evidence="3">
    <location>
        <begin position="40"/>
        <end position="68"/>
    </location>
</feature>
<protein>
    <submittedName>
        <fullName evidence="5">Uncharacterized protein</fullName>
    </submittedName>
</protein>
<evidence type="ECO:0000313" key="6">
    <source>
        <dbReference type="Proteomes" id="UP000030750"/>
    </source>
</evidence>
<feature type="compositionally biased region" description="Polar residues" evidence="4">
    <location>
        <begin position="616"/>
        <end position="632"/>
    </location>
</feature>
<gene>
    <name evidence="5" type="ORF">EBH_0003210</name>
</gene>
<feature type="compositionally biased region" description="Polar residues" evidence="4">
    <location>
        <begin position="320"/>
        <end position="343"/>
    </location>
</feature>
<dbReference type="Gene3D" id="1.25.40.20">
    <property type="entry name" value="Ankyrin repeat-containing domain"/>
    <property type="match status" value="2"/>
</dbReference>
<dbReference type="OrthoDB" id="10264606at2759"/>
<evidence type="ECO:0000256" key="3">
    <source>
        <dbReference type="PROSITE-ProRule" id="PRU00023"/>
    </source>
</evidence>
<dbReference type="PANTHER" id="PTHR24198">
    <property type="entry name" value="ANKYRIN REPEAT AND PROTEIN KINASE DOMAIN-CONTAINING PROTEIN"/>
    <property type="match status" value="1"/>
</dbReference>